<evidence type="ECO:0000259" key="4">
    <source>
        <dbReference type="Pfam" id="PF22020"/>
    </source>
</evidence>
<evidence type="ECO:0000256" key="1">
    <source>
        <dbReference type="ARBA" id="ARBA00022603"/>
    </source>
</evidence>
<dbReference type="Gene3D" id="3.40.50.150">
    <property type="entry name" value="Vaccinia Virus protein VP39"/>
    <property type="match status" value="1"/>
</dbReference>
<dbReference type="STRING" id="1715693.PH7735_01243"/>
<gene>
    <name evidence="5" type="primary">rlmL</name>
    <name evidence="5" type="ORF">PH7735_01243</name>
</gene>
<dbReference type="Gene3D" id="3.30.2130.30">
    <property type="match status" value="1"/>
</dbReference>
<dbReference type="PROSITE" id="PS00092">
    <property type="entry name" value="N6_MTASE"/>
    <property type="match status" value="1"/>
</dbReference>
<evidence type="ECO:0000313" key="6">
    <source>
        <dbReference type="Proteomes" id="UP000051870"/>
    </source>
</evidence>
<dbReference type="AlphaFoldDB" id="A0A0P1ID19"/>
<dbReference type="InterPro" id="IPR029063">
    <property type="entry name" value="SAM-dependent_MTases_sf"/>
</dbReference>
<dbReference type="EMBL" id="CYTW01000001">
    <property type="protein sequence ID" value="CUJ90411.1"/>
    <property type="molecule type" value="Genomic_DNA"/>
</dbReference>
<dbReference type="Proteomes" id="UP000051870">
    <property type="component" value="Unassembled WGS sequence"/>
</dbReference>
<protein>
    <submittedName>
        <fullName evidence="5">Ribosomal RNA large subunit methyltransferase L</fullName>
        <ecNumber evidence="5">2.1.1.173</ecNumber>
    </submittedName>
</protein>
<evidence type="ECO:0000256" key="2">
    <source>
        <dbReference type="ARBA" id="ARBA00022679"/>
    </source>
</evidence>
<feature type="domain" description="RlmL ferredoxin-like" evidence="4">
    <location>
        <begin position="28"/>
        <end position="83"/>
    </location>
</feature>
<keyword evidence="2 5" id="KW-0808">Transferase</keyword>
<dbReference type="InterPro" id="IPR054170">
    <property type="entry name" value="RlmL_1st"/>
</dbReference>
<dbReference type="GO" id="GO:0003676">
    <property type="term" value="F:nucleic acid binding"/>
    <property type="evidence" value="ECO:0007669"/>
    <property type="project" value="InterPro"/>
</dbReference>
<accession>A0A0P1ID19</accession>
<keyword evidence="1 5" id="KW-0489">Methyltransferase</keyword>
<keyword evidence="6" id="KW-1185">Reference proteome</keyword>
<dbReference type="InterPro" id="IPR002052">
    <property type="entry name" value="DNA_methylase_N6_adenine_CS"/>
</dbReference>
<feature type="domain" description="Ribosomal RNA large subunit methyltransferase K/L-like methyltransferase" evidence="3">
    <location>
        <begin position="181"/>
        <end position="368"/>
    </location>
</feature>
<dbReference type="GO" id="GO:0052915">
    <property type="term" value="F:23S rRNA (guanine(2445)-N(2))-methyltransferase activity"/>
    <property type="evidence" value="ECO:0007669"/>
    <property type="project" value="UniProtKB-EC"/>
</dbReference>
<dbReference type="PROSITE" id="PS01261">
    <property type="entry name" value="UPF0020"/>
    <property type="match status" value="1"/>
</dbReference>
<dbReference type="PRINTS" id="PR00507">
    <property type="entry name" value="N12N6MTFRASE"/>
</dbReference>
<dbReference type="CDD" id="cd11715">
    <property type="entry name" value="THUMP_AdoMetMT"/>
    <property type="match status" value="1"/>
</dbReference>
<reference evidence="6" key="1">
    <citation type="submission" date="2015-09" db="EMBL/GenBank/DDBJ databases">
        <authorList>
            <person name="Rodrigo-Torres Lidia"/>
            <person name="Arahal R.David."/>
        </authorList>
    </citation>
    <scope>NUCLEOTIDE SEQUENCE [LARGE SCALE GENOMIC DNA]</scope>
    <source>
        <strain evidence="6">CECT 7735</strain>
    </source>
</reference>
<dbReference type="Pfam" id="PF01170">
    <property type="entry name" value="UPF0020"/>
    <property type="match status" value="1"/>
</dbReference>
<organism evidence="5 6">
    <name type="scientific">Shimia thalassica</name>
    <dbReference type="NCBI Taxonomy" id="1715693"/>
    <lineage>
        <taxon>Bacteria</taxon>
        <taxon>Pseudomonadati</taxon>
        <taxon>Pseudomonadota</taxon>
        <taxon>Alphaproteobacteria</taxon>
        <taxon>Rhodobacterales</taxon>
        <taxon>Roseobacteraceae</taxon>
    </lineage>
</organism>
<dbReference type="PANTHER" id="PTHR47313">
    <property type="entry name" value="RIBOSOMAL RNA LARGE SUBUNIT METHYLTRANSFERASE K/L"/>
    <property type="match status" value="1"/>
</dbReference>
<sequence>MRPLFLIMGRSFAHFTIQGGMDTQDKFEIFLVAPPGLEDVLCAETRAAGFPDPKQVPGGVTFDGHWPDVWRANLVLRGATRVLARFGSFRAFHLAQLDKRSRKFPWGDVLPKGVPVRVEATTSKRSKIYHAGAAKQRVEKALHEEHGAIISNEAEIQIKLRIDDNNCVFSVDTSGETLHKRGHKEAVAKAPMRETLASLFLRQCGYDGTQTVMDPMCGSGTFVIEAAEMAMGLYPGRSRSFAFEHLVPFDPDMWKDMRAQTGPVLSDARFYGSDRNEGAISASRANAARSGVQERVQFDCKAVSEMQRPDGPPGIVIVNPPYGARIGNKKLLYALHAAFGDRLREAFGGWRVGIITTDASLASATKLRFKKPGPPVPHGGLKIKLYQTDPLP</sequence>
<dbReference type="InterPro" id="IPR053943">
    <property type="entry name" value="RlmKL-like_Mtase_CS"/>
</dbReference>
<proteinExistence type="predicted"/>
<dbReference type="SUPFAM" id="SSF53335">
    <property type="entry name" value="S-adenosyl-L-methionine-dependent methyltransferases"/>
    <property type="match status" value="1"/>
</dbReference>
<evidence type="ECO:0000259" key="3">
    <source>
        <dbReference type="Pfam" id="PF01170"/>
    </source>
</evidence>
<dbReference type="Pfam" id="PF22020">
    <property type="entry name" value="RlmL_1st"/>
    <property type="match status" value="1"/>
</dbReference>
<dbReference type="GO" id="GO:0070043">
    <property type="term" value="F:rRNA (guanine-N7-)-methyltransferase activity"/>
    <property type="evidence" value="ECO:0007669"/>
    <property type="project" value="TreeGrafter"/>
</dbReference>
<evidence type="ECO:0000313" key="5">
    <source>
        <dbReference type="EMBL" id="CUJ90411.1"/>
    </source>
</evidence>
<dbReference type="InterPro" id="IPR000241">
    <property type="entry name" value="RlmKL-like_Mtase"/>
</dbReference>
<name>A0A0P1ID19_9RHOB</name>
<dbReference type="PANTHER" id="PTHR47313:SF1">
    <property type="entry name" value="RIBOSOMAL RNA LARGE SUBUNIT METHYLTRANSFERASE K_L"/>
    <property type="match status" value="1"/>
</dbReference>
<dbReference type="EC" id="2.1.1.173" evidence="5"/>